<gene>
    <name evidence="1" type="ORF">Poly21_28120</name>
</gene>
<accession>A0A5C6BUC9</accession>
<dbReference type="RefSeq" id="WP_146407453.1">
    <property type="nucleotide sequence ID" value="NZ_SJPU01000002.1"/>
</dbReference>
<dbReference type="EMBL" id="SJPU01000002">
    <property type="protein sequence ID" value="TWU15615.1"/>
    <property type="molecule type" value="Genomic_DNA"/>
</dbReference>
<evidence type="ECO:0000313" key="1">
    <source>
        <dbReference type="EMBL" id="TWU15615.1"/>
    </source>
</evidence>
<evidence type="ECO:0000313" key="2">
    <source>
        <dbReference type="Proteomes" id="UP000319908"/>
    </source>
</evidence>
<sequence>MSKRTLNGIVEVVCTIALLGCVLVVRRLDSRREVVSDPERSPPMTQETLDLVLAYIGNDIEADTRRHSADQFPPIEMMLDQDSTKIVIEFNQETSEITGWVTLIGAAGRVRAECDEDPMVIAAALYDGCVRSAGDRGYICERFYPQYLEKRTSAFP</sequence>
<keyword evidence="2" id="KW-1185">Reference proteome</keyword>
<protein>
    <submittedName>
        <fullName evidence="1">Uncharacterized protein</fullName>
    </submittedName>
</protein>
<reference evidence="1 2" key="1">
    <citation type="journal article" date="2020" name="Antonie Van Leeuwenhoek">
        <title>Rhodopirellula heiligendammensis sp. nov., Rhodopirellula pilleata sp. nov., and Rhodopirellula solitaria sp. nov. isolated from natural or artificial marine surfaces in Northern Germany and California, USA, and emended description of the genus Rhodopirellula.</title>
        <authorList>
            <person name="Kallscheuer N."/>
            <person name="Wiegand S."/>
            <person name="Jogler M."/>
            <person name="Boedeker C."/>
            <person name="Peeters S.H."/>
            <person name="Rast P."/>
            <person name="Heuer A."/>
            <person name="Jetten M.S.M."/>
            <person name="Rohde M."/>
            <person name="Jogler C."/>
        </authorList>
    </citation>
    <scope>NUCLEOTIDE SEQUENCE [LARGE SCALE GENOMIC DNA]</scope>
    <source>
        <strain evidence="1 2">Poly21</strain>
    </source>
</reference>
<proteinExistence type="predicted"/>
<name>A0A5C6BUC9_9BACT</name>
<comment type="caution">
    <text evidence="1">The sequence shown here is derived from an EMBL/GenBank/DDBJ whole genome shotgun (WGS) entry which is preliminary data.</text>
</comment>
<dbReference type="AlphaFoldDB" id="A0A5C6BUC9"/>
<organism evidence="1 2">
    <name type="scientific">Allorhodopirellula heiligendammensis</name>
    <dbReference type="NCBI Taxonomy" id="2714739"/>
    <lineage>
        <taxon>Bacteria</taxon>
        <taxon>Pseudomonadati</taxon>
        <taxon>Planctomycetota</taxon>
        <taxon>Planctomycetia</taxon>
        <taxon>Pirellulales</taxon>
        <taxon>Pirellulaceae</taxon>
        <taxon>Allorhodopirellula</taxon>
    </lineage>
</organism>
<dbReference type="Proteomes" id="UP000319908">
    <property type="component" value="Unassembled WGS sequence"/>
</dbReference>